<evidence type="ECO:0000313" key="2">
    <source>
        <dbReference type="Proteomes" id="UP001057291"/>
    </source>
</evidence>
<dbReference type="Proteomes" id="UP001057291">
    <property type="component" value="Unassembled WGS sequence"/>
</dbReference>
<comment type="caution">
    <text evidence="1">The sequence shown here is derived from an EMBL/GenBank/DDBJ whole genome shotgun (WGS) entry which is preliminary data.</text>
</comment>
<proteinExistence type="predicted"/>
<gene>
    <name evidence="1" type="ORF">DNHGIG_13870</name>
</gene>
<keyword evidence="2" id="KW-1185">Reference proteome</keyword>
<evidence type="ECO:0000313" key="1">
    <source>
        <dbReference type="EMBL" id="GIM45838.1"/>
    </source>
</evidence>
<name>A0AAV4LDU5_9BACL</name>
<organism evidence="1 2">
    <name type="scientific">Collibacillus ludicampi</name>
    <dbReference type="NCBI Taxonomy" id="2771369"/>
    <lineage>
        <taxon>Bacteria</taxon>
        <taxon>Bacillati</taxon>
        <taxon>Bacillota</taxon>
        <taxon>Bacilli</taxon>
        <taxon>Bacillales</taxon>
        <taxon>Alicyclobacillaceae</taxon>
        <taxon>Collibacillus</taxon>
    </lineage>
</organism>
<evidence type="ECO:0008006" key="3">
    <source>
        <dbReference type="Google" id="ProtNLM"/>
    </source>
</evidence>
<dbReference type="EMBL" id="BOQE01000001">
    <property type="protein sequence ID" value="GIM45838.1"/>
    <property type="molecule type" value="Genomic_DNA"/>
</dbReference>
<reference evidence="1" key="1">
    <citation type="journal article" date="2023" name="Int. J. Syst. Evol. Microbiol.">
        <title>Collibacillus ludicampi gen. nov., sp. nov., a new soil bacterium of the family Alicyclobacillaceae.</title>
        <authorList>
            <person name="Jojima T."/>
            <person name="Ioku Y."/>
            <person name="Fukuta Y."/>
            <person name="Shirasaka N."/>
            <person name="Matsumura Y."/>
            <person name="Mori M."/>
        </authorList>
    </citation>
    <scope>NUCLEOTIDE SEQUENCE</scope>
    <source>
        <strain evidence="1">TP075</strain>
    </source>
</reference>
<dbReference type="AlphaFoldDB" id="A0AAV4LDU5"/>
<dbReference type="RefSeq" id="WP_282199004.1">
    <property type="nucleotide sequence ID" value="NZ_BOQE01000001.1"/>
</dbReference>
<sequence length="126" mass="14086">MLQSKIAMISSNPKLVGKLCDLIGSMPNIDFSTMGGLFFWDTLAESGGWKLQKNKFTDHCRLLDPNNIRRAWGSERAMMSALEKLHSTTASNSQTSKSDSRKVYCPECGERVPEGKFCKECGSRME</sequence>
<protein>
    <recommendedName>
        <fullName evidence="3">Zinc ribbon domain-containing protein</fullName>
    </recommendedName>
</protein>
<accession>A0AAV4LDU5</accession>